<dbReference type="Pfam" id="PF02698">
    <property type="entry name" value="DUF218"/>
    <property type="match status" value="1"/>
</dbReference>
<keyword evidence="3" id="KW-1185">Reference proteome</keyword>
<sequence>MTIVLGAVTTWAYAFPRIDQPTRSDAVLVLGPPTVQRLRVALQLVDDGVVNQIVISVPADVRDDDEHTLVRDLCRGDTDYPVECITPDPFTTQGEARLASELLTEEDWRSMIVVTSITHISRARMLFDRCIPGSDEGHRVAFVSDHRDYDLGRWVSEYVYQTGAWIKAIISPDC</sequence>
<dbReference type="CDD" id="cd06259">
    <property type="entry name" value="YdcF-like"/>
    <property type="match status" value="1"/>
</dbReference>
<reference evidence="2 3" key="1">
    <citation type="submission" date="2020-07" db="EMBL/GenBank/DDBJ databases">
        <title>Sequencing the genomes of 1000 actinobacteria strains.</title>
        <authorList>
            <person name="Klenk H.-P."/>
        </authorList>
    </citation>
    <scope>NUCLEOTIDE SEQUENCE [LARGE SCALE GENOMIC DNA]</scope>
    <source>
        <strain evidence="2 3">DSM 26474</strain>
    </source>
</reference>
<feature type="domain" description="DUF218" evidence="1">
    <location>
        <begin position="25"/>
        <end position="133"/>
    </location>
</feature>
<dbReference type="InterPro" id="IPR003848">
    <property type="entry name" value="DUF218"/>
</dbReference>
<evidence type="ECO:0000313" key="2">
    <source>
        <dbReference type="EMBL" id="NYD68896.1"/>
    </source>
</evidence>
<dbReference type="Proteomes" id="UP000549913">
    <property type="component" value="Unassembled WGS sequence"/>
</dbReference>
<name>A0A852S9I3_9MICO</name>
<proteinExistence type="predicted"/>
<accession>A0A852S9I3</accession>
<organism evidence="2 3">
    <name type="scientific">Herbiconiux flava</name>
    <dbReference type="NCBI Taxonomy" id="881268"/>
    <lineage>
        <taxon>Bacteria</taxon>
        <taxon>Bacillati</taxon>
        <taxon>Actinomycetota</taxon>
        <taxon>Actinomycetes</taxon>
        <taxon>Micrococcales</taxon>
        <taxon>Microbacteriaceae</taxon>
        <taxon>Herbiconiux</taxon>
    </lineage>
</organism>
<dbReference type="EMBL" id="JACCBM010000001">
    <property type="protein sequence ID" value="NYD68896.1"/>
    <property type="molecule type" value="Genomic_DNA"/>
</dbReference>
<gene>
    <name evidence="2" type="ORF">BJ984_000054</name>
</gene>
<dbReference type="AlphaFoldDB" id="A0A852S9I3"/>
<evidence type="ECO:0000259" key="1">
    <source>
        <dbReference type="Pfam" id="PF02698"/>
    </source>
</evidence>
<comment type="caution">
    <text evidence="2">The sequence shown here is derived from an EMBL/GenBank/DDBJ whole genome shotgun (WGS) entry which is preliminary data.</text>
</comment>
<evidence type="ECO:0000313" key="3">
    <source>
        <dbReference type="Proteomes" id="UP000549913"/>
    </source>
</evidence>
<protein>
    <recommendedName>
        <fullName evidence="1">DUF218 domain-containing protein</fullName>
    </recommendedName>
</protein>